<sequence length="355" mass="38665">MLALTGCGGWRKPTPAEIRISEQCADITDVVRKNYKIGSNWDVLLARFGFNLERYGTVLGSDETERLVQFDNLCRAYATGEMDSDTWAKIHEGYVLASVKAAQNNNSEAAQSQLKSNIDRLHELSVEFARLKGEKVPASTSTEDVLRRASELSHSKIQEQFDSFKKLYGDKLSTNNESLRNQIVSVSSKLDGLQAMLQGVYDRTKPVDPSPPPTKPTALPAWNSLPTFRVEFSINEATLGTDAQAVLRRNLSRLTNSPNFRLELDGYTDASGSARSNARLSVARATEVRDFLVNGLLLDSSKIFAAGRAQAPARLTSGAAGRVVEIRGQVYEAPLVTPAASTSIPRTPLGSNGGS</sequence>
<organism evidence="6 7">
    <name type="scientific">Variovorax boronicumulans</name>
    <dbReference type="NCBI Taxonomy" id="436515"/>
    <lineage>
        <taxon>Bacteria</taxon>
        <taxon>Pseudomonadati</taxon>
        <taxon>Pseudomonadota</taxon>
        <taxon>Betaproteobacteria</taxon>
        <taxon>Burkholderiales</taxon>
        <taxon>Comamonadaceae</taxon>
        <taxon>Variovorax</taxon>
    </lineage>
</organism>
<gene>
    <name evidence="6" type="ORF">J2W31_005535</name>
</gene>
<dbReference type="EMBL" id="JAUSRD010000017">
    <property type="protein sequence ID" value="MDP9896400.1"/>
    <property type="molecule type" value="Genomic_DNA"/>
</dbReference>
<accession>A0AAW8D5A7</accession>
<feature type="domain" description="OmpA-like" evidence="5">
    <location>
        <begin position="220"/>
        <end position="332"/>
    </location>
</feature>
<dbReference type="InterPro" id="IPR036737">
    <property type="entry name" value="OmpA-like_sf"/>
</dbReference>
<dbReference type="Pfam" id="PF00691">
    <property type="entry name" value="OmpA"/>
    <property type="match status" value="1"/>
</dbReference>
<evidence type="ECO:0000256" key="3">
    <source>
        <dbReference type="ARBA" id="ARBA00023237"/>
    </source>
</evidence>
<dbReference type="PRINTS" id="PR01021">
    <property type="entry name" value="OMPADOMAIN"/>
</dbReference>
<proteinExistence type="predicted"/>
<dbReference type="PANTHER" id="PTHR30329">
    <property type="entry name" value="STATOR ELEMENT OF FLAGELLAR MOTOR COMPLEX"/>
    <property type="match status" value="1"/>
</dbReference>
<evidence type="ECO:0000256" key="2">
    <source>
        <dbReference type="ARBA" id="ARBA00023136"/>
    </source>
</evidence>
<protein>
    <submittedName>
        <fullName evidence="6">Outer membrane protein OmpA-like peptidoglycan-associated protein</fullName>
    </submittedName>
</protein>
<evidence type="ECO:0000313" key="6">
    <source>
        <dbReference type="EMBL" id="MDP9896400.1"/>
    </source>
</evidence>
<comment type="subcellular location">
    <subcellularLocation>
        <location evidence="1">Cell outer membrane</location>
    </subcellularLocation>
</comment>
<dbReference type="Proteomes" id="UP001242045">
    <property type="component" value="Unassembled WGS sequence"/>
</dbReference>
<keyword evidence="3" id="KW-0998">Cell outer membrane</keyword>
<evidence type="ECO:0000256" key="4">
    <source>
        <dbReference type="PROSITE-ProRule" id="PRU00473"/>
    </source>
</evidence>
<dbReference type="GO" id="GO:0009279">
    <property type="term" value="C:cell outer membrane"/>
    <property type="evidence" value="ECO:0007669"/>
    <property type="project" value="UniProtKB-SubCell"/>
</dbReference>
<dbReference type="PROSITE" id="PS51123">
    <property type="entry name" value="OMPA_2"/>
    <property type="match status" value="1"/>
</dbReference>
<dbReference type="InterPro" id="IPR050330">
    <property type="entry name" value="Bact_OuterMem_StrucFunc"/>
</dbReference>
<reference evidence="6" key="1">
    <citation type="submission" date="2023-07" db="EMBL/GenBank/DDBJ databases">
        <title>Sorghum-associated microbial communities from plants grown in Nebraska, USA.</title>
        <authorList>
            <person name="Schachtman D."/>
        </authorList>
    </citation>
    <scope>NUCLEOTIDE SEQUENCE</scope>
    <source>
        <strain evidence="6">DS3754</strain>
    </source>
</reference>
<keyword evidence="2 4" id="KW-0472">Membrane</keyword>
<evidence type="ECO:0000259" key="5">
    <source>
        <dbReference type="PROSITE" id="PS51123"/>
    </source>
</evidence>
<dbReference type="AlphaFoldDB" id="A0AAW8D5A7"/>
<dbReference type="Gene3D" id="3.30.1330.60">
    <property type="entry name" value="OmpA-like domain"/>
    <property type="match status" value="1"/>
</dbReference>
<dbReference type="CDD" id="cd07185">
    <property type="entry name" value="OmpA_C-like"/>
    <property type="match status" value="1"/>
</dbReference>
<comment type="caution">
    <text evidence="6">The sequence shown here is derived from an EMBL/GenBank/DDBJ whole genome shotgun (WGS) entry which is preliminary data.</text>
</comment>
<evidence type="ECO:0000256" key="1">
    <source>
        <dbReference type="ARBA" id="ARBA00004442"/>
    </source>
</evidence>
<dbReference type="SUPFAM" id="SSF103088">
    <property type="entry name" value="OmpA-like"/>
    <property type="match status" value="1"/>
</dbReference>
<evidence type="ECO:0000313" key="7">
    <source>
        <dbReference type="Proteomes" id="UP001242045"/>
    </source>
</evidence>
<dbReference type="PANTHER" id="PTHR30329:SF21">
    <property type="entry name" value="LIPOPROTEIN YIAD-RELATED"/>
    <property type="match status" value="1"/>
</dbReference>
<dbReference type="InterPro" id="IPR006664">
    <property type="entry name" value="OMP_bac"/>
</dbReference>
<dbReference type="InterPro" id="IPR006665">
    <property type="entry name" value="OmpA-like"/>
</dbReference>
<name>A0AAW8D5A7_9BURK</name>